<gene>
    <name evidence="1" type="ORF">BL57_091</name>
</gene>
<name>A0AB74UIL3_9VIRU</name>
<protein>
    <submittedName>
        <fullName evidence="1">Uncharacterized protein</fullName>
    </submittedName>
</protein>
<reference evidence="1" key="1">
    <citation type="submission" date="2024-10" db="EMBL/GenBank/DDBJ databases">
        <title>Genetic diversity among independent isolates of the Dolichocephalovirinae subfamily.</title>
        <authorList>
            <person name="Ely B."/>
            <person name="Thomas Q."/>
            <person name="Mohammadi T."/>
        </authorList>
    </citation>
    <scope>NUCLEOTIDE SEQUENCE</scope>
</reference>
<sequence>MPAALTVVSKETENTTLEVDLDDAHGRLIQVLNTAAEAGLGEMTSEVYDEIKALLEQASEELSSCGVALGVL</sequence>
<organism evidence="1">
    <name type="scientific">Caulobacter phage BL57</name>
    <dbReference type="NCBI Taxonomy" id="3348355"/>
    <lineage>
        <taxon>Viruses</taxon>
    </lineage>
</organism>
<proteinExistence type="predicted"/>
<dbReference type="EMBL" id="PQ287320">
    <property type="protein sequence ID" value="XHV10563.1"/>
    <property type="molecule type" value="Genomic_DNA"/>
</dbReference>
<evidence type="ECO:0000313" key="1">
    <source>
        <dbReference type="EMBL" id="XHV10563.1"/>
    </source>
</evidence>
<accession>A0AB74UIL3</accession>